<feature type="non-terminal residue" evidence="1">
    <location>
        <position position="111"/>
    </location>
</feature>
<evidence type="ECO:0000313" key="1">
    <source>
        <dbReference type="EMBL" id="CAG8582732.1"/>
    </source>
</evidence>
<comment type="caution">
    <text evidence="1">The sequence shown here is derived from an EMBL/GenBank/DDBJ whole genome shotgun (WGS) entry which is preliminary data.</text>
</comment>
<dbReference type="Proteomes" id="UP000789405">
    <property type="component" value="Unassembled WGS sequence"/>
</dbReference>
<accession>A0A9N9BZP3</accession>
<gene>
    <name evidence="1" type="ORF">DERYTH_LOCUS6774</name>
</gene>
<keyword evidence="2" id="KW-1185">Reference proteome</keyword>
<protein>
    <submittedName>
        <fullName evidence="1">1262_t:CDS:1</fullName>
    </submittedName>
</protein>
<name>A0A9N9BZP3_9GLOM</name>
<evidence type="ECO:0000313" key="2">
    <source>
        <dbReference type="Proteomes" id="UP000789405"/>
    </source>
</evidence>
<organism evidence="1 2">
    <name type="scientific">Dentiscutata erythropus</name>
    <dbReference type="NCBI Taxonomy" id="1348616"/>
    <lineage>
        <taxon>Eukaryota</taxon>
        <taxon>Fungi</taxon>
        <taxon>Fungi incertae sedis</taxon>
        <taxon>Mucoromycota</taxon>
        <taxon>Glomeromycotina</taxon>
        <taxon>Glomeromycetes</taxon>
        <taxon>Diversisporales</taxon>
        <taxon>Gigasporaceae</taxon>
        <taxon>Dentiscutata</taxon>
    </lineage>
</organism>
<dbReference type="AlphaFoldDB" id="A0A9N9BZP3"/>
<reference evidence="1" key="1">
    <citation type="submission" date="2021-06" db="EMBL/GenBank/DDBJ databases">
        <authorList>
            <person name="Kallberg Y."/>
            <person name="Tangrot J."/>
            <person name="Rosling A."/>
        </authorList>
    </citation>
    <scope>NUCLEOTIDE SEQUENCE</scope>
    <source>
        <strain evidence="1">MA453B</strain>
    </source>
</reference>
<dbReference type="OrthoDB" id="2423024at2759"/>
<proteinExistence type="predicted"/>
<sequence length="111" mass="12421">MRLKHVQIVERDIKGAKGFLKGTIVHTVGIIDFPVPIFWAEDAGESLAFIDQSNHQNTTPLNTSDAIENFQSPYSYFGILHTYNHITTIPSFGTTEPFISQVQTLDDQNIA</sequence>
<dbReference type="EMBL" id="CAJVPY010003136">
    <property type="protein sequence ID" value="CAG8582732.1"/>
    <property type="molecule type" value="Genomic_DNA"/>
</dbReference>